<keyword evidence="6 13" id="KW-0479">Metal-binding</keyword>
<evidence type="ECO:0000256" key="1">
    <source>
        <dbReference type="ARBA" id="ARBA00001971"/>
    </source>
</evidence>
<dbReference type="PRINTS" id="PR00463">
    <property type="entry name" value="EP450I"/>
</dbReference>
<evidence type="ECO:0000313" key="16">
    <source>
        <dbReference type="EMBL" id="JAB64887.1"/>
    </source>
</evidence>
<accession>V5GTA8</accession>
<dbReference type="SUPFAM" id="SSF48264">
    <property type="entry name" value="Cytochrome P450"/>
    <property type="match status" value="1"/>
</dbReference>
<evidence type="ECO:0000256" key="4">
    <source>
        <dbReference type="ARBA" id="ARBA00010617"/>
    </source>
</evidence>
<evidence type="ECO:0000256" key="9">
    <source>
        <dbReference type="ARBA" id="ARBA00023002"/>
    </source>
</evidence>
<evidence type="ECO:0000256" key="3">
    <source>
        <dbReference type="ARBA" id="ARBA00004406"/>
    </source>
</evidence>
<evidence type="ECO:0000256" key="7">
    <source>
        <dbReference type="ARBA" id="ARBA00022824"/>
    </source>
</evidence>
<dbReference type="GO" id="GO:0005506">
    <property type="term" value="F:iron ion binding"/>
    <property type="evidence" value="ECO:0007669"/>
    <property type="project" value="InterPro"/>
</dbReference>
<organism evidence="16">
    <name type="scientific">Anoplophora glabripennis</name>
    <name type="common">Asian longhorn beetle</name>
    <name type="synonym">Anoplophora nobilis</name>
    <dbReference type="NCBI Taxonomy" id="217634"/>
    <lineage>
        <taxon>Eukaryota</taxon>
        <taxon>Metazoa</taxon>
        <taxon>Ecdysozoa</taxon>
        <taxon>Arthropoda</taxon>
        <taxon>Hexapoda</taxon>
        <taxon>Insecta</taxon>
        <taxon>Pterygota</taxon>
        <taxon>Neoptera</taxon>
        <taxon>Endopterygota</taxon>
        <taxon>Coleoptera</taxon>
        <taxon>Polyphaga</taxon>
        <taxon>Cucujiformia</taxon>
        <taxon>Chrysomeloidea</taxon>
        <taxon>Cerambycidae</taxon>
        <taxon>Lamiinae</taxon>
        <taxon>Lamiini</taxon>
        <taxon>Anoplophora</taxon>
    </lineage>
</organism>
<evidence type="ECO:0000256" key="10">
    <source>
        <dbReference type="ARBA" id="ARBA00023004"/>
    </source>
</evidence>
<dbReference type="AlphaFoldDB" id="V5GTA8"/>
<dbReference type="InterPro" id="IPR001128">
    <property type="entry name" value="Cyt_P450"/>
</dbReference>
<dbReference type="FunFam" id="1.10.630.10:FF:000042">
    <property type="entry name" value="Cytochrome P450"/>
    <property type="match status" value="1"/>
</dbReference>
<dbReference type="GO" id="GO:0016705">
    <property type="term" value="F:oxidoreductase activity, acting on paired donors, with incorporation or reduction of molecular oxygen"/>
    <property type="evidence" value="ECO:0007669"/>
    <property type="project" value="InterPro"/>
</dbReference>
<evidence type="ECO:0000256" key="13">
    <source>
        <dbReference type="PIRSR" id="PIRSR602401-1"/>
    </source>
</evidence>
<keyword evidence="15" id="KW-1133">Transmembrane helix</keyword>
<keyword evidence="8" id="KW-0492">Microsome</keyword>
<keyword evidence="11 14" id="KW-0503">Monooxygenase</keyword>
<sequence>MACHCSLLDVLAVISTLLAVGYAYIKWKYSYWSRKNIPYIEPSFPFGNLPNPFFGGNPESFGDRTTQLYKEAKAKGYRHLGMYFMLRKAYLVVDLELVKNVMTKDFQHFVDRGVYTNEKDDPLSAHLFALEGKKWRNLRTKLTPTFTSGKMRAMFQTLVDCGLVLEQYIEGLSNTKEPINIKDVLGCFSTDIIGSCAFGLDCNSFEDPNSPFREYGKKIFQPYSKLRSFFRILMLQNYSLARIFGVRQTKKEASDFFMKVVEDTIAYRKKNNYVRNDFLQLLTNSKEGKENDGDMLTMNEIVAQSYVFFIAGFETSSSAMTFALFELSMHPEIQDKVRDEIRTVLAKHDNQMTYDSLNELKYMGQVIDETLRKYAPLSFLTRECVEDYKVPGEDFVVEKGTRVLIPVRGIHYDEEFYPNPEKFDPERFTEENKKNRSQYTFLPFGEGPRICIGLRFGIMESKVGLTSILRKFKVTLNEKTEVPLKMNPRAIVTTSEGGIWLNLEKL</sequence>
<dbReference type="EMBL" id="GALX01003579">
    <property type="protein sequence ID" value="JAB64887.1"/>
    <property type="molecule type" value="Transcribed_RNA"/>
</dbReference>
<gene>
    <name evidence="16" type="primary">C6A14</name>
</gene>
<proteinExistence type="inferred from homology"/>
<protein>
    <submittedName>
        <fullName evidence="16">Putative cytochrome P450 6a14</fullName>
    </submittedName>
</protein>
<keyword evidence="10 13" id="KW-0408">Iron</keyword>
<comment type="cofactor">
    <cofactor evidence="1 13">
        <name>heme</name>
        <dbReference type="ChEBI" id="CHEBI:30413"/>
    </cofactor>
</comment>
<evidence type="ECO:0000256" key="14">
    <source>
        <dbReference type="RuleBase" id="RU000461"/>
    </source>
</evidence>
<evidence type="ECO:0000256" key="5">
    <source>
        <dbReference type="ARBA" id="ARBA00022617"/>
    </source>
</evidence>
<keyword evidence="5 13" id="KW-0349">Heme</keyword>
<dbReference type="Pfam" id="PF00067">
    <property type="entry name" value="p450"/>
    <property type="match status" value="1"/>
</dbReference>
<evidence type="ECO:0000256" key="8">
    <source>
        <dbReference type="ARBA" id="ARBA00022848"/>
    </source>
</evidence>
<evidence type="ECO:0000256" key="6">
    <source>
        <dbReference type="ARBA" id="ARBA00022723"/>
    </source>
</evidence>
<dbReference type="InterPro" id="IPR002401">
    <property type="entry name" value="Cyt_P450_E_grp-I"/>
</dbReference>
<feature type="binding site" description="axial binding residue" evidence="13">
    <location>
        <position position="451"/>
    </location>
    <ligand>
        <name>heme</name>
        <dbReference type="ChEBI" id="CHEBI:30413"/>
    </ligand>
    <ligandPart>
        <name>Fe</name>
        <dbReference type="ChEBI" id="CHEBI:18248"/>
    </ligandPart>
</feature>
<comment type="subcellular location">
    <subcellularLocation>
        <location evidence="3">Endoplasmic reticulum membrane</location>
        <topology evidence="3">Peripheral membrane protein</topology>
    </subcellularLocation>
    <subcellularLocation>
        <location evidence="2">Microsome membrane</location>
        <topology evidence="2">Peripheral membrane protein</topology>
    </subcellularLocation>
</comment>
<evidence type="ECO:0000256" key="12">
    <source>
        <dbReference type="ARBA" id="ARBA00023136"/>
    </source>
</evidence>
<evidence type="ECO:0000256" key="11">
    <source>
        <dbReference type="ARBA" id="ARBA00023033"/>
    </source>
</evidence>
<comment type="similarity">
    <text evidence="4 14">Belongs to the cytochrome P450 family.</text>
</comment>
<name>V5GTA8_ANOGL</name>
<keyword evidence="12 15" id="KW-0472">Membrane</keyword>
<dbReference type="Gene3D" id="1.10.630.10">
    <property type="entry name" value="Cytochrome P450"/>
    <property type="match status" value="1"/>
</dbReference>
<dbReference type="CDD" id="cd11056">
    <property type="entry name" value="CYP6-like"/>
    <property type="match status" value="1"/>
</dbReference>
<keyword evidence="9 14" id="KW-0560">Oxidoreductase</keyword>
<dbReference type="InterPro" id="IPR050476">
    <property type="entry name" value="Insect_CytP450_Detox"/>
</dbReference>
<feature type="transmembrane region" description="Helical" evidence="15">
    <location>
        <begin position="6"/>
        <end position="25"/>
    </location>
</feature>
<keyword evidence="7" id="KW-0256">Endoplasmic reticulum</keyword>
<dbReference type="PANTHER" id="PTHR24292:SF100">
    <property type="entry name" value="CYTOCHROME P450 6A16, ISOFORM B-RELATED"/>
    <property type="match status" value="1"/>
</dbReference>
<evidence type="ECO:0000256" key="15">
    <source>
        <dbReference type="SAM" id="Phobius"/>
    </source>
</evidence>
<keyword evidence="15" id="KW-0812">Transmembrane</keyword>
<dbReference type="GO" id="GO:0005789">
    <property type="term" value="C:endoplasmic reticulum membrane"/>
    <property type="evidence" value="ECO:0007669"/>
    <property type="project" value="UniProtKB-SubCell"/>
</dbReference>
<dbReference type="PRINTS" id="PR00385">
    <property type="entry name" value="P450"/>
</dbReference>
<reference evidence="16" key="1">
    <citation type="submission" date="2013-07" db="EMBL/GenBank/DDBJ databases">
        <title>Midgut Transcriptome Profiling of Anoplphora glabripennis, a Lignocellulose Degrading, Wood-Boring Cerambycid.</title>
        <authorList>
            <person name="Scully E.D."/>
            <person name="Hoover K."/>
            <person name="Carlson J.E."/>
            <person name="Tien M."/>
            <person name="Geib S.M."/>
        </authorList>
    </citation>
    <scope>NUCLEOTIDE SEQUENCE</scope>
</reference>
<dbReference type="PANTHER" id="PTHR24292">
    <property type="entry name" value="CYTOCHROME P450"/>
    <property type="match status" value="1"/>
</dbReference>
<dbReference type="PROSITE" id="PS00086">
    <property type="entry name" value="CYTOCHROME_P450"/>
    <property type="match status" value="1"/>
</dbReference>
<dbReference type="InterPro" id="IPR036396">
    <property type="entry name" value="Cyt_P450_sf"/>
</dbReference>
<evidence type="ECO:0000256" key="2">
    <source>
        <dbReference type="ARBA" id="ARBA00004174"/>
    </source>
</evidence>
<dbReference type="GO" id="GO:0020037">
    <property type="term" value="F:heme binding"/>
    <property type="evidence" value="ECO:0007669"/>
    <property type="project" value="InterPro"/>
</dbReference>
<dbReference type="InterPro" id="IPR017972">
    <property type="entry name" value="Cyt_P450_CS"/>
</dbReference>
<dbReference type="GO" id="GO:0004497">
    <property type="term" value="F:monooxygenase activity"/>
    <property type="evidence" value="ECO:0007669"/>
    <property type="project" value="UniProtKB-KW"/>
</dbReference>